<comment type="caution">
    <text evidence="7">The sequence shown here is derived from an EMBL/GenBank/DDBJ whole genome shotgun (WGS) entry which is preliminary data.</text>
</comment>
<dbReference type="InterPro" id="IPR051801">
    <property type="entry name" value="GH28_Enzymes"/>
</dbReference>
<dbReference type="SMART" id="SM00710">
    <property type="entry name" value="PbH1"/>
    <property type="match status" value="4"/>
</dbReference>
<feature type="chain" id="PRO_5015781402" evidence="5">
    <location>
        <begin position="23"/>
        <end position="475"/>
    </location>
</feature>
<dbReference type="InterPro" id="IPR011050">
    <property type="entry name" value="Pectin_lyase_fold/virulence"/>
</dbReference>
<name>A0A2T5C522_9BACT</name>
<dbReference type="OrthoDB" id="9795222at2"/>
<evidence type="ECO:0000256" key="5">
    <source>
        <dbReference type="SAM" id="SignalP"/>
    </source>
</evidence>
<dbReference type="GO" id="GO:0005975">
    <property type="term" value="P:carbohydrate metabolic process"/>
    <property type="evidence" value="ECO:0007669"/>
    <property type="project" value="InterPro"/>
</dbReference>
<dbReference type="Proteomes" id="UP000243525">
    <property type="component" value="Unassembled WGS sequence"/>
</dbReference>
<reference evidence="7 8" key="1">
    <citation type="submission" date="2018-04" db="EMBL/GenBank/DDBJ databases">
        <title>Genomic Encyclopedia of Archaeal and Bacterial Type Strains, Phase II (KMG-II): from individual species to whole genera.</title>
        <authorList>
            <person name="Goeker M."/>
        </authorList>
    </citation>
    <scope>NUCLEOTIDE SEQUENCE [LARGE SCALE GENOMIC DNA]</scope>
    <source>
        <strain evidence="7 8">DSM 28823</strain>
    </source>
</reference>
<organism evidence="7 8">
    <name type="scientific">Mangrovibacterium marinum</name>
    <dbReference type="NCBI Taxonomy" id="1639118"/>
    <lineage>
        <taxon>Bacteria</taxon>
        <taxon>Pseudomonadati</taxon>
        <taxon>Bacteroidota</taxon>
        <taxon>Bacteroidia</taxon>
        <taxon>Marinilabiliales</taxon>
        <taxon>Prolixibacteraceae</taxon>
        <taxon>Mangrovibacterium</taxon>
    </lineage>
</organism>
<protein>
    <submittedName>
        <fullName evidence="7">Pectate lyase-like protein</fullName>
    </submittedName>
</protein>
<dbReference type="Pfam" id="PF12708">
    <property type="entry name" value="Pect-lyase_RHGA_epim"/>
    <property type="match status" value="1"/>
</dbReference>
<dbReference type="InterPro" id="IPR024535">
    <property type="entry name" value="RHGA/B-epi-like_pectate_lyase"/>
</dbReference>
<dbReference type="InterPro" id="IPR006626">
    <property type="entry name" value="PbH1"/>
</dbReference>
<sequence>MKSIKLIIALALIATFSWSAKAIQDEKKWAEIYQIVDQIQEPVFPDKTFNIVDFGAKADGTTLNTKAIDQAIVACTEAGGGTVLVPAGTFLTGAIHLKNNVNLHVSEGATLKFSTNPKDYLPLVQTRWEGNDVFNYSPLIYANGQNNIAITGKGTVDGQGASDNWWTWKGSSHYGWKEGMPSQLDEGRGRPALDKWESEEAPLFERQAGDGFYLRPQFISFIYCTSVKIEGIKITNSPFWVVHPILSKDIIFRGVHIESLGPNSDGFDPESCKNVLVEDCIFDTGDDCIAIKSGRNSDGRKPNIPTENMLIRNCKMLEGHGGVVIGSEISAGARNIFAENCEMSSPDLDRAIRLKTNAHRGGVTDGIYVRNIAVGQVKDAVIRINCMYDTKSEGIGDYIPMVRNVYISGIKADMTGKTPAKFGLRLEGIDGENSIENIFISDCNFNGVKKVAQISNVKNLRLEHVIINGEEIKAE</sequence>
<keyword evidence="7" id="KW-0456">Lyase</keyword>
<dbReference type="GO" id="GO:0016829">
    <property type="term" value="F:lyase activity"/>
    <property type="evidence" value="ECO:0007669"/>
    <property type="project" value="UniProtKB-KW"/>
</dbReference>
<feature type="signal peptide" evidence="5">
    <location>
        <begin position="1"/>
        <end position="22"/>
    </location>
</feature>
<dbReference type="Pfam" id="PF00295">
    <property type="entry name" value="Glyco_hydro_28"/>
    <property type="match status" value="1"/>
</dbReference>
<dbReference type="SUPFAM" id="SSF51126">
    <property type="entry name" value="Pectin lyase-like"/>
    <property type="match status" value="1"/>
</dbReference>
<keyword evidence="2 4" id="KW-0378">Hydrolase</keyword>
<keyword evidence="5" id="KW-0732">Signal</keyword>
<keyword evidence="8" id="KW-1185">Reference proteome</keyword>
<dbReference type="InterPro" id="IPR000743">
    <property type="entry name" value="Glyco_hydro_28"/>
</dbReference>
<dbReference type="AlphaFoldDB" id="A0A2T5C522"/>
<evidence type="ECO:0000256" key="3">
    <source>
        <dbReference type="ARBA" id="ARBA00023295"/>
    </source>
</evidence>
<evidence type="ECO:0000256" key="2">
    <source>
        <dbReference type="ARBA" id="ARBA00022801"/>
    </source>
</evidence>
<gene>
    <name evidence="7" type="ORF">C8N47_103234</name>
</gene>
<proteinExistence type="inferred from homology"/>
<dbReference type="RefSeq" id="WP_107821316.1">
    <property type="nucleotide sequence ID" value="NZ_OY782574.1"/>
</dbReference>
<dbReference type="PANTHER" id="PTHR31339">
    <property type="entry name" value="PECTIN LYASE-RELATED"/>
    <property type="match status" value="1"/>
</dbReference>
<dbReference type="PANTHER" id="PTHR31339:SF9">
    <property type="entry name" value="PLASMIN AND FIBRONECTIN-BINDING PROTEIN A"/>
    <property type="match status" value="1"/>
</dbReference>
<feature type="domain" description="Rhamnogalacturonase A/B/Epimerase-like pectate lyase" evidence="6">
    <location>
        <begin position="49"/>
        <end position="103"/>
    </location>
</feature>
<accession>A0A2T5C522</accession>
<dbReference type="Gene3D" id="2.160.20.10">
    <property type="entry name" value="Single-stranded right-handed beta-helix, Pectin lyase-like"/>
    <property type="match status" value="1"/>
</dbReference>
<evidence type="ECO:0000259" key="6">
    <source>
        <dbReference type="Pfam" id="PF12708"/>
    </source>
</evidence>
<evidence type="ECO:0000313" key="7">
    <source>
        <dbReference type="EMBL" id="PTN09937.1"/>
    </source>
</evidence>
<comment type="similarity">
    <text evidence="1 4">Belongs to the glycosyl hydrolase 28 family.</text>
</comment>
<evidence type="ECO:0000313" key="8">
    <source>
        <dbReference type="Proteomes" id="UP000243525"/>
    </source>
</evidence>
<evidence type="ECO:0000256" key="4">
    <source>
        <dbReference type="RuleBase" id="RU361169"/>
    </source>
</evidence>
<dbReference type="EMBL" id="QAAD01000003">
    <property type="protein sequence ID" value="PTN09937.1"/>
    <property type="molecule type" value="Genomic_DNA"/>
</dbReference>
<keyword evidence="3 4" id="KW-0326">Glycosidase</keyword>
<dbReference type="InterPro" id="IPR012334">
    <property type="entry name" value="Pectin_lyas_fold"/>
</dbReference>
<dbReference type="GO" id="GO:0004650">
    <property type="term" value="F:polygalacturonase activity"/>
    <property type="evidence" value="ECO:0007669"/>
    <property type="project" value="InterPro"/>
</dbReference>
<dbReference type="PROSITE" id="PS00502">
    <property type="entry name" value="POLYGALACTURONASE"/>
    <property type="match status" value="1"/>
</dbReference>
<evidence type="ECO:0000256" key="1">
    <source>
        <dbReference type="ARBA" id="ARBA00008834"/>
    </source>
</evidence>